<evidence type="ECO:0000313" key="2">
    <source>
        <dbReference type="EMBL" id="OAG07677.1"/>
    </source>
</evidence>
<dbReference type="RefSeq" id="XP_018038042.1">
    <property type="nucleotide sequence ID" value="XM_018184850.1"/>
</dbReference>
<dbReference type="InParanoid" id="A0A177CLM0"/>
<accession>A0A177CLM0</accession>
<dbReference type="AlphaFoldDB" id="A0A177CLM0"/>
<proteinExistence type="predicted"/>
<evidence type="ECO:0000313" key="3">
    <source>
        <dbReference type="Proteomes" id="UP000077069"/>
    </source>
</evidence>
<organism evidence="2 3">
    <name type="scientific">Paraphaeosphaeria sporulosa</name>
    <dbReference type="NCBI Taxonomy" id="1460663"/>
    <lineage>
        <taxon>Eukaryota</taxon>
        <taxon>Fungi</taxon>
        <taxon>Dikarya</taxon>
        <taxon>Ascomycota</taxon>
        <taxon>Pezizomycotina</taxon>
        <taxon>Dothideomycetes</taxon>
        <taxon>Pleosporomycetidae</taxon>
        <taxon>Pleosporales</taxon>
        <taxon>Massarineae</taxon>
        <taxon>Didymosphaeriaceae</taxon>
        <taxon>Paraphaeosphaeria</taxon>
    </lineage>
</organism>
<feature type="compositionally biased region" description="Low complexity" evidence="1">
    <location>
        <begin position="15"/>
        <end position="48"/>
    </location>
</feature>
<keyword evidence="3" id="KW-1185">Reference proteome</keyword>
<sequence length="160" mass="18001">MNAPSATTPPRQRSTKSSTQQSTSSAWATISTALGSATPPCPTSSTLPKSPPSSRPTPRSWNSFGIPKGIQDERSNLQRLRRICIDVVEKKRPAEVYDGLRDQRIHVPAPVAYDFLTMMMITEGRDMPPIKLSIYHYHDEDATYCACKRRRYDAEFLVEE</sequence>
<dbReference type="EMBL" id="KV441551">
    <property type="protein sequence ID" value="OAG07677.1"/>
    <property type="molecule type" value="Genomic_DNA"/>
</dbReference>
<name>A0A177CLM0_9PLEO</name>
<feature type="compositionally biased region" description="Polar residues" evidence="1">
    <location>
        <begin position="1"/>
        <end position="11"/>
    </location>
</feature>
<dbReference type="Proteomes" id="UP000077069">
    <property type="component" value="Unassembled WGS sequence"/>
</dbReference>
<evidence type="ECO:0000256" key="1">
    <source>
        <dbReference type="SAM" id="MobiDB-lite"/>
    </source>
</evidence>
<feature type="region of interest" description="Disordered" evidence="1">
    <location>
        <begin position="1"/>
        <end position="69"/>
    </location>
</feature>
<reference evidence="2 3" key="1">
    <citation type="submission" date="2016-05" db="EMBL/GenBank/DDBJ databases">
        <title>Comparative analysis of secretome profiles of manganese(II)-oxidizing ascomycete fungi.</title>
        <authorList>
            <consortium name="DOE Joint Genome Institute"/>
            <person name="Zeiner C.A."/>
            <person name="Purvine S.O."/>
            <person name="Zink E.M."/>
            <person name="Wu S."/>
            <person name="Pasa-Tolic L."/>
            <person name="Chaput D.L."/>
            <person name="Haridas S."/>
            <person name="Grigoriev I.V."/>
            <person name="Santelli C.M."/>
            <person name="Hansel C.M."/>
        </authorList>
    </citation>
    <scope>NUCLEOTIDE SEQUENCE [LARGE SCALE GENOMIC DNA]</scope>
    <source>
        <strain evidence="2 3">AP3s5-JAC2a</strain>
    </source>
</reference>
<dbReference type="GeneID" id="28768336"/>
<gene>
    <name evidence="2" type="ORF">CC84DRAFT_1258720</name>
</gene>
<protein>
    <submittedName>
        <fullName evidence="2">Uncharacterized protein</fullName>
    </submittedName>
</protein>